<feature type="non-terminal residue" evidence="11">
    <location>
        <position position="1"/>
    </location>
</feature>
<evidence type="ECO:0000256" key="8">
    <source>
        <dbReference type="ARBA" id="ARBA00023242"/>
    </source>
</evidence>
<protein>
    <recommendedName>
        <fullName evidence="4">PEST proteolytic signal-containing nuclear protein</fullName>
    </recommendedName>
</protein>
<keyword evidence="9" id="KW-0131">Cell cycle</keyword>
<comment type="function">
    <text evidence="1">May be involved in cell cycle regulation.</text>
</comment>
<dbReference type="GO" id="GO:0043161">
    <property type="term" value="P:proteasome-mediated ubiquitin-dependent protein catabolic process"/>
    <property type="evidence" value="ECO:0007669"/>
    <property type="project" value="TreeGrafter"/>
</dbReference>
<sequence>GFSRTLRLHQAHGREEGSRGAHLHRGWGAQKTKDPAPVMKAASMSVAEAFNQSSDEEEEMPPEAKMRMRNSWQGHANFSRTQLVRQDTQGITSDVKKVFERDLKSKLDDASE</sequence>
<evidence type="ECO:0000313" key="11">
    <source>
        <dbReference type="EMBL" id="JAC92947.1"/>
    </source>
</evidence>
<evidence type="ECO:0000256" key="4">
    <source>
        <dbReference type="ARBA" id="ARBA00022059"/>
    </source>
</evidence>
<dbReference type="InterPro" id="IPR029169">
    <property type="entry name" value="PCNP"/>
</dbReference>
<keyword evidence="6" id="KW-0832">Ubl conjugation</keyword>
<dbReference type="EMBL" id="GBIH01001763">
    <property type="protein sequence ID" value="JAC92947.1"/>
    <property type="molecule type" value="mRNA"/>
</dbReference>
<dbReference type="Pfam" id="PF15473">
    <property type="entry name" value="PCNP"/>
    <property type="match status" value="1"/>
</dbReference>
<evidence type="ECO:0000256" key="5">
    <source>
        <dbReference type="ARBA" id="ARBA00022553"/>
    </source>
</evidence>
<evidence type="ECO:0000256" key="6">
    <source>
        <dbReference type="ARBA" id="ARBA00022843"/>
    </source>
</evidence>
<keyword evidence="7" id="KW-0007">Acetylation</keyword>
<evidence type="ECO:0000256" key="7">
    <source>
        <dbReference type="ARBA" id="ARBA00022990"/>
    </source>
</evidence>
<dbReference type="GO" id="GO:0005634">
    <property type="term" value="C:nucleus"/>
    <property type="evidence" value="ECO:0007669"/>
    <property type="project" value="UniProtKB-SubCell"/>
</dbReference>
<dbReference type="AlphaFoldDB" id="A0A090X8Q4"/>
<evidence type="ECO:0000256" key="1">
    <source>
        <dbReference type="ARBA" id="ARBA00002646"/>
    </source>
</evidence>
<feature type="region of interest" description="Disordered" evidence="10">
    <location>
        <begin position="1"/>
        <end position="35"/>
    </location>
</feature>
<comment type="subunit">
    <text evidence="3">Interacts with UHRF2/NIRF.</text>
</comment>
<keyword evidence="5" id="KW-0597">Phosphoprotein</keyword>
<evidence type="ECO:0000256" key="3">
    <source>
        <dbReference type="ARBA" id="ARBA00011097"/>
    </source>
</evidence>
<dbReference type="GO" id="GO:0016567">
    <property type="term" value="P:protein ubiquitination"/>
    <property type="evidence" value="ECO:0007669"/>
    <property type="project" value="InterPro"/>
</dbReference>
<keyword evidence="8" id="KW-0539">Nucleus</keyword>
<dbReference type="PANTHER" id="PTHR16523">
    <property type="entry name" value="PEST PROTEOLYTIC SIGNAL-CONTAINING NUCLEAR PROTEIN"/>
    <property type="match status" value="1"/>
</dbReference>
<reference evidence="11" key="1">
    <citation type="journal article" date="2015" name="PLoS Negl. Trop. Dis.">
        <title>Deep Sequencing Analysis of the Ixodes ricinus Haemocytome.</title>
        <authorList>
            <person name="Kotsyfakis M."/>
            <person name="Kopacek P."/>
            <person name="Franta Z."/>
            <person name="Pedra J.H."/>
            <person name="Ribeiro J.M."/>
        </authorList>
    </citation>
    <scope>NUCLEOTIDE SEQUENCE</scope>
</reference>
<comment type="subcellular location">
    <subcellularLocation>
        <location evidence="2">Nucleus</location>
    </subcellularLocation>
</comment>
<name>A0A090X8Q4_IXORI</name>
<proteinExistence type="evidence at transcript level"/>
<feature type="compositionally biased region" description="Basic residues" evidence="10">
    <location>
        <begin position="1"/>
        <end position="11"/>
    </location>
</feature>
<dbReference type="PANTHER" id="PTHR16523:SF6">
    <property type="entry name" value="PEST PROTEOLYTIC SIGNAL-CONTAINING NUCLEAR PROTEIN"/>
    <property type="match status" value="1"/>
</dbReference>
<organism evidence="11">
    <name type="scientific">Ixodes ricinus</name>
    <name type="common">Common tick</name>
    <name type="synonym">Acarus ricinus</name>
    <dbReference type="NCBI Taxonomy" id="34613"/>
    <lineage>
        <taxon>Eukaryota</taxon>
        <taxon>Metazoa</taxon>
        <taxon>Ecdysozoa</taxon>
        <taxon>Arthropoda</taxon>
        <taxon>Chelicerata</taxon>
        <taxon>Arachnida</taxon>
        <taxon>Acari</taxon>
        <taxon>Parasitiformes</taxon>
        <taxon>Ixodida</taxon>
        <taxon>Ixodoidea</taxon>
        <taxon>Ixodidae</taxon>
        <taxon>Ixodinae</taxon>
        <taxon>Ixodes</taxon>
    </lineage>
</organism>
<evidence type="ECO:0000256" key="9">
    <source>
        <dbReference type="ARBA" id="ARBA00023306"/>
    </source>
</evidence>
<accession>A0A090X8Q4</accession>
<evidence type="ECO:0000256" key="10">
    <source>
        <dbReference type="SAM" id="MobiDB-lite"/>
    </source>
</evidence>
<evidence type="ECO:0000256" key="2">
    <source>
        <dbReference type="ARBA" id="ARBA00004123"/>
    </source>
</evidence>